<dbReference type="AlphaFoldDB" id="A0A0B3W0L7"/>
<keyword evidence="2" id="KW-1185">Reference proteome</keyword>
<accession>A0A0B3W0L7</accession>
<evidence type="ECO:0000313" key="1">
    <source>
        <dbReference type="EMBL" id="KHS58568.1"/>
    </source>
</evidence>
<proteinExistence type="predicted"/>
<comment type="caution">
    <text evidence="1">The sequence shown here is derived from an EMBL/GenBank/DDBJ whole genome shotgun (WGS) entry which is preliminary data.</text>
</comment>
<sequence>MNQNSNELGVMLNYIGGVFDDRYLDEKEDDLNKAGIRLVKFDESGIPMNSFYDELISAIVLAINNEIVMQYINGILGSAIYDVLKSFIIDTWKNLKGKHYHKIYSGGKAEEKEASFGIQMKVNKNCEINLKLSGDISDSLKEKCVDDAFELVKYMNKSESKSEYSNIYAKYDVNKEKWVLIDIREEIEKLK</sequence>
<evidence type="ECO:0000313" key="2">
    <source>
        <dbReference type="Proteomes" id="UP000031189"/>
    </source>
</evidence>
<protein>
    <submittedName>
        <fullName evidence="1">Uncharacterized protein</fullName>
    </submittedName>
</protein>
<dbReference type="Proteomes" id="UP000031189">
    <property type="component" value="Unassembled WGS sequence"/>
</dbReference>
<reference evidence="1 2" key="1">
    <citation type="submission" date="2014-12" db="EMBL/GenBank/DDBJ databases">
        <title>Draft genome sequence of Terrisporobacter sp. 08-306576, isolated from the blood culture of a bacteremia patient.</title>
        <authorList>
            <person name="Lund L.C."/>
            <person name="Sydenham T.V."/>
            <person name="Hogh S.V."/>
            <person name="Skov M.N."/>
            <person name="Kemp M."/>
            <person name="Justesen U.S."/>
        </authorList>
    </citation>
    <scope>NUCLEOTIDE SEQUENCE [LARGE SCALE GENOMIC DNA]</scope>
    <source>
        <strain evidence="1 2">08-306576</strain>
    </source>
</reference>
<name>A0A0B3W0L7_9FIRM</name>
<dbReference type="RefSeq" id="WP_039678257.1">
    <property type="nucleotide sequence ID" value="NZ_JWHR01000027.1"/>
</dbReference>
<dbReference type="EMBL" id="JWHR01000027">
    <property type="protein sequence ID" value="KHS58568.1"/>
    <property type="molecule type" value="Genomic_DNA"/>
</dbReference>
<gene>
    <name evidence="1" type="ORF">QX51_02095</name>
</gene>
<organism evidence="1 2">
    <name type="scientific">Terrisporobacter othiniensis</name>
    <dbReference type="NCBI Taxonomy" id="1577792"/>
    <lineage>
        <taxon>Bacteria</taxon>
        <taxon>Bacillati</taxon>
        <taxon>Bacillota</taxon>
        <taxon>Clostridia</taxon>
        <taxon>Peptostreptococcales</taxon>
        <taxon>Peptostreptococcaceae</taxon>
        <taxon>Terrisporobacter</taxon>
    </lineage>
</organism>